<organism evidence="2 3">
    <name type="scientific">Trichoderma lentiforme</name>
    <dbReference type="NCBI Taxonomy" id="1567552"/>
    <lineage>
        <taxon>Eukaryota</taxon>
        <taxon>Fungi</taxon>
        <taxon>Dikarya</taxon>
        <taxon>Ascomycota</taxon>
        <taxon>Pezizomycotina</taxon>
        <taxon>Sordariomycetes</taxon>
        <taxon>Hypocreomycetidae</taxon>
        <taxon>Hypocreales</taxon>
        <taxon>Hypocreaceae</taxon>
        <taxon>Trichoderma</taxon>
    </lineage>
</organism>
<evidence type="ECO:0000313" key="2">
    <source>
        <dbReference type="EMBL" id="KAF3057909.1"/>
    </source>
</evidence>
<dbReference type="EMBL" id="QLNT01000027">
    <property type="protein sequence ID" value="KAF3057909.1"/>
    <property type="molecule type" value="Genomic_DNA"/>
</dbReference>
<name>A0A9P4X507_9HYPO</name>
<feature type="compositionally biased region" description="Basic and acidic residues" evidence="1">
    <location>
        <begin position="37"/>
        <end position="48"/>
    </location>
</feature>
<dbReference type="AlphaFoldDB" id="A0A9P4X507"/>
<keyword evidence="3" id="KW-1185">Reference proteome</keyword>
<sequence>MNASKRGGKALAAESQNMRNTFVANVATISEDLLRRAASDGGQAEDRNAAVWPRSGAPPNAVPS</sequence>
<comment type="caution">
    <text evidence="2">The sequence shown here is derived from an EMBL/GenBank/DDBJ whole genome shotgun (WGS) entry which is preliminary data.</text>
</comment>
<gene>
    <name evidence="2" type="ORF">CFAM422_012100</name>
</gene>
<evidence type="ECO:0000313" key="3">
    <source>
        <dbReference type="Proteomes" id="UP000801864"/>
    </source>
</evidence>
<evidence type="ECO:0000256" key="1">
    <source>
        <dbReference type="SAM" id="MobiDB-lite"/>
    </source>
</evidence>
<dbReference type="Proteomes" id="UP000801864">
    <property type="component" value="Unassembled WGS sequence"/>
</dbReference>
<feature type="region of interest" description="Disordered" evidence="1">
    <location>
        <begin position="37"/>
        <end position="64"/>
    </location>
</feature>
<protein>
    <submittedName>
        <fullName evidence="2">Uncharacterized protein</fullName>
    </submittedName>
</protein>
<proteinExistence type="predicted"/>
<reference evidence="2 3" key="1">
    <citation type="submission" date="2018-06" db="EMBL/GenBank/DDBJ databases">
        <title>Genome analysis of cellulolytic fungus Trichoderma lentiforme CFAM-422.</title>
        <authorList>
            <person name="Steindorff A.S."/>
            <person name="Formighieri E.F."/>
            <person name="Midorikawa G.E.O."/>
            <person name="Tamietti M.S."/>
            <person name="Ramos E.Z."/>
            <person name="Silva A.S."/>
            <person name="Bon E.P.S."/>
            <person name="Mendes T.D."/>
            <person name="Damaso M.C.T."/>
            <person name="Favaro L.C.L."/>
        </authorList>
    </citation>
    <scope>NUCLEOTIDE SEQUENCE [LARGE SCALE GENOMIC DNA]</scope>
    <source>
        <strain evidence="2 3">CFAM-422</strain>
    </source>
</reference>
<accession>A0A9P4X507</accession>